<evidence type="ECO:0000313" key="3">
    <source>
        <dbReference type="Proteomes" id="UP000186758"/>
    </source>
</evidence>
<dbReference type="Proteomes" id="UP000186758">
    <property type="component" value="Unassembled WGS sequence"/>
</dbReference>
<keyword evidence="1" id="KW-1133">Transmembrane helix</keyword>
<organism evidence="2 3">
    <name type="scientific">Faecalibaculum rodentium</name>
    <dbReference type="NCBI Taxonomy" id="1702221"/>
    <lineage>
        <taxon>Bacteria</taxon>
        <taxon>Bacillati</taxon>
        <taxon>Bacillota</taxon>
        <taxon>Erysipelotrichia</taxon>
        <taxon>Erysipelotrichales</taxon>
        <taxon>Erysipelotrichaceae</taxon>
        <taxon>Faecalibaculum</taxon>
    </lineage>
</organism>
<feature type="transmembrane region" description="Helical" evidence="1">
    <location>
        <begin position="14"/>
        <end position="38"/>
    </location>
</feature>
<keyword evidence="1" id="KW-0472">Membrane</keyword>
<protein>
    <submittedName>
        <fullName evidence="2">Uncharacterized protein</fullName>
    </submittedName>
</protein>
<comment type="caution">
    <text evidence="2">The sequence shown here is derived from an EMBL/GenBank/DDBJ whole genome shotgun (WGS) entry which is preliminary data.</text>
</comment>
<dbReference type="AlphaFoldDB" id="A0A1Q9YJC0"/>
<evidence type="ECO:0000313" key="2">
    <source>
        <dbReference type="EMBL" id="OLU44516.1"/>
    </source>
</evidence>
<proteinExistence type="predicted"/>
<evidence type="ECO:0000256" key="1">
    <source>
        <dbReference type="SAM" id="Phobius"/>
    </source>
</evidence>
<gene>
    <name evidence="2" type="ORF">BO223_07990</name>
</gene>
<dbReference type="EMBL" id="MPJZ01000065">
    <property type="protein sequence ID" value="OLU44516.1"/>
    <property type="molecule type" value="Genomic_DNA"/>
</dbReference>
<sequence length="257" mass="28560">MQCQKLECKMKKVIIRAILILVGVALLSTTCLLISQFIQASNPLKIDLMDGIAVRYSGWNGEGNAETVHTGISYTGNDEAVLKFIDTIQISVSPNSHLSNGDTVTVRAIYSDNARNLANVEVVQDVMTCTVDGLNGESIIYEYDDNLKETLTIDGYEIPDNFTTDEERQAYVSYMKSLDGKTDVAEPEISEQWYIGKSENPTNFESTTFWTKDYGAYPKDAYYAALDFGYSSSQPFKVESVMSGGHVDGYRTVFSED</sequence>
<accession>A0A1Q9YJC0</accession>
<name>A0A1Q9YJC0_9FIRM</name>
<keyword evidence="1" id="KW-0812">Transmembrane</keyword>
<reference evidence="2 3" key="1">
    <citation type="submission" date="2016-11" db="EMBL/GenBank/DDBJ databases">
        <title>Description of two novel members of the family Erysipelotrichaceae: Ileibacterium lipovorans gen. nov., sp. nov. and Dubosiella newyorkensis, gen. nov., sp. nov.</title>
        <authorList>
            <person name="Cox L.M."/>
            <person name="Sohn J."/>
            <person name="Tyrrell K.L."/>
            <person name="Citron D.M."/>
            <person name="Lawson P.A."/>
            <person name="Patel N.B."/>
            <person name="Iizumi T."/>
            <person name="Perez-Perez G.I."/>
            <person name="Goldstein E.J."/>
            <person name="Blaser M.J."/>
        </authorList>
    </citation>
    <scope>NUCLEOTIDE SEQUENCE [LARGE SCALE GENOMIC DNA]</scope>
    <source>
        <strain evidence="2 3">NYU-BL-K8</strain>
    </source>
</reference>